<dbReference type="InterPro" id="IPR012337">
    <property type="entry name" value="RNaseH-like_sf"/>
</dbReference>
<dbReference type="Proteomes" id="UP000663877">
    <property type="component" value="Unassembled WGS sequence"/>
</dbReference>
<dbReference type="PANTHER" id="PTHR12801:SF159">
    <property type="entry name" value="C3H1-TYPE DOMAIN-CONTAINING PROTEIN"/>
    <property type="match status" value="1"/>
</dbReference>
<dbReference type="SUPFAM" id="SSF53098">
    <property type="entry name" value="Ribonuclease H-like"/>
    <property type="match status" value="1"/>
</dbReference>
<dbReference type="InterPro" id="IPR047021">
    <property type="entry name" value="REXO1/3/4-like"/>
</dbReference>
<dbReference type="GO" id="GO:0005634">
    <property type="term" value="C:nucleus"/>
    <property type="evidence" value="ECO:0007669"/>
    <property type="project" value="TreeGrafter"/>
</dbReference>
<dbReference type="SMART" id="SM00479">
    <property type="entry name" value="EXOIII"/>
    <property type="match status" value="1"/>
</dbReference>
<dbReference type="OrthoDB" id="8191639at2759"/>
<keyword evidence="1" id="KW-0540">Nuclease</keyword>
<dbReference type="EMBL" id="CAJNOM010000309">
    <property type="protein sequence ID" value="CAF1343994.1"/>
    <property type="molecule type" value="Genomic_DNA"/>
</dbReference>
<dbReference type="GO" id="GO:0004527">
    <property type="term" value="F:exonuclease activity"/>
    <property type="evidence" value="ECO:0007669"/>
    <property type="project" value="InterPro"/>
</dbReference>
<sequence length="222" mass="25116">MATAKHGVLSIDVECVATTHTHEDRSPCSVAIVDDKCQIIYTSLIKPTEKVVSDLYPLTGLHMEDLEQAPTLEEVLQKIYPLFDATTIIVGQRPQGDIKWLKLQKDVHYSQIVDLSEWFKTYNTRFGSINYFSLAHEAWTLLNIDLNAKNGHLATQDAKASMQLYLKYKDNERGNEDARRLLLNNRPGITPARACNYNYEGVCLGGYFPKMCSCNRPSLSNN</sequence>
<evidence type="ECO:0000259" key="3">
    <source>
        <dbReference type="SMART" id="SM00479"/>
    </source>
</evidence>
<reference evidence="5" key="1">
    <citation type="submission" date="2021-02" db="EMBL/GenBank/DDBJ databases">
        <authorList>
            <person name="Nowell W R."/>
        </authorList>
    </citation>
    <scope>NUCLEOTIDE SEQUENCE</scope>
</reference>
<evidence type="ECO:0000313" key="4">
    <source>
        <dbReference type="EMBL" id="CAF1053434.1"/>
    </source>
</evidence>
<protein>
    <recommendedName>
        <fullName evidence="3">Exonuclease domain-containing protein</fullName>
    </recommendedName>
</protein>
<feature type="domain" description="Exonuclease" evidence="3">
    <location>
        <begin position="7"/>
        <end position="174"/>
    </location>
</feature>
<dbReference type="InterPro" id="IPR036397">
    <property type="entry name" value="RNaseH_sf"/>
</dbReference>
<name>A0A815GXD1_9BILA</name>
<organism evidence="5 6">
    <name type="scientific">Adineta steineri</name>
    <dbReference type="NCBI Taxonomy" id="433720"/>
    <lineage>
        <taxon>Eukaryota</taxon>
        <taxon>Metazoa</taxon>
        <taxon>Spiralia</taxon>
        <taxon>Gnathifera</taxon>
        <taxon>Rotifera</taxon>
        <taxon>Eurotatoria</taxon>
        <taxon>Bdelloidea</taxon>
        <taxon>Adinetida</taxon>
        <taxon>Adinetidae</taxon>
        <taxon>Adineta</taxon>
    </lineage>
</organism>
<accession>A0A815GXD1</accession>
<dbReference type="Pfam" id="PF00929">
    <property type="entry name" value="RNase_T"/>
    <property type="match status" value="1"/>
</dbReference>
<evidence type="ECO:0000256" key="2">
    <source>
        <dbReference type="ARBA" id="ARBA00022801"/>
    </source>
</evidence>
<keyword evidence="2" id="KW-0378">Hydrolase</keyword>
<dbReference type="EMBL" id="CAJNOI010000097">
    <property type="protein sequence ID" value="CAF1053434.1"/>
    <property type="molecule type" value="Genomic_DNA"/>
</dbReference>
<evidence type="ECO:0000313" key="5">
    <source>
        <dbReference type="EMBL" id="CAF1343994.1"/>
    </source>
</evidence>
<keyword evidence="6" id="KW-1185">Reference proteome</keyword>
<gene>
    <name evidence="4" type="ORF">BJG266_LOCUS18747</name>
    <name evidence="5" type="ORF">QVE165_LOCUS33600</name>
</gene>
<dbReference type="PANTHER" id="PTHR12801">
    <property type="entry name" value="RNA EXONUCLEASE REXO1 / RECO3 FAMILY MEMBER-RELATED"/>
    <property type="match status" value="1"/>
</dbReference>
<comment type="caution">
    <text evidence="5">The sequence shown here is derived from an EMBL/GenBank/DDBJ whole genome shotgun (WGS) entry which is preliminary data.</text>
</comment>
<dbReference type="InterPro" id="IPR013520">
    <property type="entry name" value="Ribonucl_H"/>
</dbReference>
<evidence type="ECO:0000256" key="1">
    <source>
        <dbReference type="ARBA" id="ARBA00022722"/>
    </source>
</evidence>
<dbReference type="GO" id="GO:0003676">
    <property type="term" value="F:nucleic acid binding"/>
    <property type="evidence" value="ECO:0007669"/>
    <property type="project" value="InterPro"/>
</dbReference>
<dbReference type="AlphaFoldDB" id="A0A815GXD1"/>
<dbReference type="Gene3D" id="3.30.420.10">
    <property type="entry name" value="Ribonuclease H-like superfamily/Ribonuclease H"/>
    <property type="match status" value="1"/>
</dbReference>
<proteinExistence type="predicted"/>
<evidence type="ECO:0000313" key="6">
    <source>
        <dbReference type="Proteomes" id="UP000663832"/>
    </source>
</evidence>
<dbReference type="Proteomes" id="UP000663832">
    <property type="component" value="Unassembled WGS sequence"/>
</dbReference>